<dbReference type="AlphaFoldDB" id="A0A0S4KYC1"/>
<dbReference type="Pfam" id="PF12849">
    <property type="entry name" value="PBP_like_2"/>
    <property type="match status" value="1"/>
</dbReference>
<keyword evidence="4" id="KW-1185">Reference proteome</keyword>
<feature type="domain" description="PBP" evidence="2">
    <location>
        <begin position="249"/>
        <end position="411"/>
    </location>
</feature>
<dbReference type="OrthoDB" id="9790048at2"/>
<reference evidence="4" key="1">
    <citation type="submission" date="2015-09" db="EMBL/GenBank/DDBJ databases">
        <authorList>
            <person name="Daims H."/>
        </authorList>
    </citation>
    <scope>NUCLEOTIDE SEQUENCE [LARGE SCALE GENOMIC DNA]</scope>
</reference>
<organism evidence="3 4">
    <name type="scientific">Candidatus Nitrospira inopinata</name>
    <dbReference type="NCBI Taxonomy" id="1715989"/>
    <lineage>
        <taxon>Bacteria</taxon>
        <taxon>Pseudomonadati</taxon>
        <taxon>Nitrospirota</taxon>
        <taxon>Nitrospiria</taxon>
        <taxon>Nitrospirales</taxon>
        <taxon>Nitrospiraceae</taxon>
        <taxon>Nitrospira</taxon>
    </lineage>
</organism>
<evidence type="ECO:0000256" key="1">
    <source>
        <dbReference type="SAM" id="SignalP"/>
    </source>
</evidence>
<gene>
    <name evidence="3" type="ORF">NITINOP_1683</name>
</gene>
<evidence type="ECO:0000259" key="2">
    <source>
        <dbReference type="Pfam" id="PF12849"/>
    </source>
</evidence>
<evidence type="ECO:0000313" key="4">
    <source>
        <dbReference type="Proteomes" id="UP000066284"/>
    </source>
</evidence>
<sequence>MTSSKPSMAVLAGLASIVGVAASAHAQAVLNITGASAAKPFVEEVPATLCDNPTGPAPTFRAGAPIPEVFMDGPAGPAQNRLANSKFITWRCQAINVVGRPNIIVRYQSTGSGDGIRRVNERPTLPNGDPNPAARQVYVLENPGSCGAPIDEVDALGRTRRFYPSCTQFSPNPNTNPGGAFVVNLGVSDVAPSSFGQRSQQSSTQFVDFPPQADDNLTLLAPVVTPFSLVVGSAVKLVNPDGTVKTSLTNPQGRVRNLTQLQIEAIFSRQVTRWNQLDGIGADTNGDNVVNASDNQTIILCSRRAGSGTKAAFQATLMKDAREHTGASPPNSLSFNLTLGTPATPTAGPTNLAGISNNDVRDCIQGNPNPTIPSNDPFPFPGPRPAHPTAIAYMEAEQAATVNPAAGYIVAVDGGKARRYDNNNGHELIAEEAVYVGNEKENIRCGKYQYWTFQRLTRRNDPPPTLDEAAVIDAFFASASSPQIINNLPNVGRYWISPADMHVTKQVDKGPVQWKSSVTGVPRCLAQVNDQP</sequence>
<dbReference type="Proteomes" id="UP000066284">
    <property type="component" value="Chromosome 1"/>
</dbReference>
<proteinExistence type="predicted"/>
<dbReference type="KEGG" id="nio:NITINOP_1683"/>
<keyword evidence="1" id="KW-0732">Signal</keyword>
<dbReference type="Gene3D" id="3.40.190.10">
    <property type="entry name" value="Periplasmic binding protein-like II"/>
    <property type="match status" value="1"/>
</dbReference>
<feature type="signal peptide" evidence="1">
    <location>
        <begin position="1"/>
        <end position="26"/>
    </location>
</feature>
<feature type="chain" id="PRO_5006623646" description="PBP domain-containing protein" evidence="1">
    <location>
        <begin position="27"/>
        <end position="532"/>
    </location>
</feature>
<protein>
    <recommendedName>
        <fullName evidence="2">PBP domain-containing protein</fullName>
    </recommendedName>
</protein>
<dbReference type="EMBL" id="LN885086">
    <property type="protein sequence ID" value="CUQ66658.1"/>
    <property type="molecule type" value="Genomic_DNA"/>
</dbReference>
<dbReference type="RefSeq" id="WP_082633655.1">
    <property type="nucleotide sequence ID" value="NZ_LN885086.1"/>
</dbReference>
<dbReference type="SUPFAM" id="SSF53850">
    <property type="entry name" value="Periplasmic binding protein-like II"/>
    <property type="match status" value="1"/>
</dbReference>
<name>A0A0S4KYC1_9BACT</name>
<evidence type="ECO:0000313" key="3">
    <source>
        <dbReference type="EMBL" id="CUQ66658.1"/>
    </source>
</evidence>
<dbReference type="InterPro" id="IPR024370">
    <property type="entry name" value="PBP_domain"/>
</dbReference>
<accession>A0A0S4KYC1</accession>